<evidence type="ECO:0000259" key="3">
    <source>
        <dbReference type="PROSITE" id="PS50158"/>
    </source>
</evidence>
<dbReference type="SUPFAM" id="SSF57756">
    <property type="entry name" value="Retrovirus zinc finger-like domains"/>
    <property type="match status" value="1"/>
</dbReference>
<proteinExistence type="predicted"/>
<dbReference type="Pfam" id="PF00098">
    <property type="entry name" value="zf-CCHC"/>
    <property type="match status" value="1"/>
</dbReference>
<accession>A0AAE0GSU4</accession>
<evidence type="ECO:0000313" key="4">
    <source>
        <dbReference type="EMBL" id="KAK3283794.1"/>
    </source>
</evidence>
<protein>
    <recommendedName>
        <fullName evidence="3">CCHC-type domain-containing protein</fullName>
    </recommendedName>
</protein>
<dbReference type="Proteomes" id="UP001190700">
    <property type="component" value="Unassembled WGS sequence"/>
</dbReference>
<dbReference type="Gene3D" id="4.10.60.10">
    <property type="entry name" value="Zinc finger, CCHC-type"/>
    <property type="match status" value="1"/>
</dbReference>
<dbReference type="PROSITE" id="PS50158">
    <property type="entry name" value="ZF_CCHC"/>
    <property type="match status" value="1"/>
</dbReference>
<evidence type="ECO:0000256" key="2">
    <source>
        <dbReference type="SAM" id="MobiDB-lite"/>
    </source>
</evidence>
<dbReference type="EMBL" id="LGRX02002649">
    <property type="protein sequence ID" value="KAK3283794.1"/>
    <property type="molecule type" value="Genomic_DNA"/>
</dbReference>
<keyword evidence="1" id="KW-0479">Metal-binding</keyword>
<dbReference type="GO" id="GO:0003676">
    <property type="term" value="F:nucleic acid binding"/>
    <property type="evidence" value="ECO:0007669"/>
    <property type="project" value="InterPro"/>
</dbReference>
<feature type="domain" description="CCHC-type" evidence="3">
    <location>
        <begin position="241"/>
        <end position="255"/>
    </location>
</feature>
<keyword evidence="5" id="KW-1185">Reference proteome</keyword>
<dbReference type="AlphaFoldDB" id="A0AAE0GSU4"/>
<reference evidence="4 5" key="1">
    <citation type="journal article" date="2015" name="Genome Biol. Evol.">
        <title>Comparative Genomics of a Bacterivorous Green Alga Reveals Evolutionary Causalities and Consequences of Phago-Mixotrophic Mode of Nutrition.</title>
        <authorList>
            <person name="Burns J.A."/>
            <person name="Paasch A."/>
            <person name="Narechania A."/>
            <person name="Kim E."/>
        </authorList>
    </citation>
    <scope>NUCLEOTIDE SEQUENCE [LARGE SCALE GENOMIC DNA]</scope>
    <source>
        <strain evidence="4 5">PLY_AMNH</strain>
    </source>
</reference>
<gene>
    <name evidence="4" type="ORF">CYMTET_8512</name>
</gene>
<keyword evidence="1" id="KW-0863">Zinc-finger</keyword>
<dbReference type="GO" id="GO:0008270">
    <property type="term" value="F:zinc ion binding"/>
    <property type="evidence" value="ECO:0007669"/>
    <property type="project" value="UniProtKB-KW"/>
</dbReference>
<name>A0AAE0GSU4_9CHLO</name>
<feature type="region of interest" description="Disordered" evidence="2">
    <location>
        <begin position="196"/>
        <end position="236"/>
    </location>
</feature>
<dbReference type="InterPro" id="IPR001878">
    <property type="entry name" value="Znf_CCHC"/>
</dbReference>
<keyword evidence="1" id="KW-0862">Zinc</keyword>
<dbReference type="SMART" id="SM00343">
    <property type="entry name" value="ZnF_C2HC"/>
    <property type="match status" value="1"/>
</dbReference>
<organism evidence="4 5">
    <name type="scientific">Cymbomonas tetramitiformis</name>
    <dbReference type="NCBI Taxonomy" id="36881"/>
    <lineage>
        <taxon>Eukaryota</taxon>
        <taxon>Viridiplantae</taxon>
        <taxon>Chlorophyta</taxon>
        <taxon>Pyramimonadophyceae</taxon>
        <taxon>Pyramimonadales</taxon>
        <taxon>Pyramimonadaceae</taxon>
        <taxon>Cymbomonas</taxon>
    </lineage>
</organism>
<comment type="caution">
    <text evidence="4">The sequence shown here is derived from an EMBL/GenBank/DDBJ whole genome shotgun (WGS) entry which is preliminary data.</text>
</comment>
<sequence>MQPIYDLKLSIATGSAEDFTPAELSLNNRVSVYLAEQDRRQVHAQYVAHIGPGPADTSVHAKLDELLSAHGLARRDLPGAKCDFKDKSGSDNNAAKRTWEFANKADEIFFNTSRSVEKAALAVPDSIAEEVSESLEKAKAQLEEGMKLCEQRAQVTFIAFKDGWNVAKEFSEEMVTLSEEDEKRYKKAKKAAELKAAESKKTRNNWKPRQFGRGNYNQQWYPRQEPAFKGGKGKGKGPPVCYSCGRSGHMANQCPYGAQGPPAN</sequence>
<dbReference type="InterPro" id="IPR036875">
    <property type="entry name" value="Znf_CCHC_sf"/>
</dbReference>
<evidence type="ECO:0000313" key="5">
    <source>
        <dbReference type="Proteomes" id="UP001190700"/>
    </source>
</evidence>
<evidence type="ECO:0000256" key="1">
    <source>
        <dbReference type="PROSITE-ProRule" id="PRU00047"/>
    </source>
</evidence>